<evidence type="ECO:0000256" key="1">
    <source>
        <dbReference type="SAM" id="Coils"/>
    </source>
</evidence>
<dbReference type="Proteomes" id="UP001239445">
    <property type="component" value="Unassembled WGS sequence"/>
</dbReference>
<protein>
    <submittedName>
        <fullName evidence="2">Cnl2/NKP2 family protein-domain-containing protein</fullName>
    </submittedName>
</protein>
<dbReference type="GO" id="GO:0031511">
    <property type="term" value="C:Mis6-Sim4 complex"/>
    <property type="evidence" value="ECO:0007669"/>
    <property type="project" value="TreeGrafter"/>
</dbReference>
<reference evidence="2" key="1">
    <citation type="submission" date="2023-06" db="EMBL/GenBank/DDBJ databases">
        <title>Genome-scale phylogeny and comparative genomics of the fungal order Sordariales.</title>
        <authorList>
            <consortium name="Lawrence Berkeley National Laboratory"/>
            <person name="Hensen N."/>
            <person name="Bonometti L."/>
            <person name="Westerberg I."/>
            <person name="Brannstrom I.O."/>
            <person name="Guillou S."/>
            <person name="Cros-Aarteil S."/>
            <person name="Calhoun S."/>
            <person name="Haridas S."/>
            <person name="Kuo A."/>
            <person name="Mondo S."/>
            <person name="Pangilinan J."/>
            <person name="Riley R."/>
            <person name="Labutti K."/>
            <person name="Andreopoulos B."/>
            <person name="Lipzen A."/>
            <person name="Chen C."/>
            <person name="Yanf M."/>
            <person name="Daum C."/>
            <person name="Ng V."/>
            <person name="Clum A."/>
            <person name="Steindorff A."/>
            <person name="Ohm R."/>
            <person name="Martin F."/>
            <person name="Silar P."/>
            <person name="Natvig D."/>
            <person name="Lalanne C."/>
            <person name="Gautier V."/>
            <person name="Ament-Velasquez S.L."/>
            <person name="Kruys A."/>
            <person name="Hutchinson M.I."/>
            <person name="Powell A.J."/>
            <person name="Barry K."/>
            <person name="Miller A.N."/>
            <person name="Grigoriev I.V."/>
            <person name="Debuchy R."/>
            <person name="Gladieux P."/>
            <person name="Thoren M.H."/>
            <person name="Johannesson H."/>
        </authorList>
    </citation>
    <scope>NUCLEOTIDE SEQUENCE</scope>
    <source>
        <strain evidence="2">PSN4</strain>
    </source>
</reference>
<keyword evidence="1" id="KW-0175">Coiled coil</keyword>
<dbReference type="PANTHER" id="PTHR28064">
    <property type="entry name" value="INNER KINETOCHORE SUBUNIT NKP2"/>
    <property type="match status" value="1"/>
</dbReference>
<comment type="caution">
    <text evidence="2">The sequence shown here is derived from an EMBL/GenBank/DDBJ whole genome shotgun (WGS) entry which is preliminary data.</text>
</comment>
<dbReference type="GO" id="GO:0007059">
    <property type="term" value="P:chromosome segregation"/>
    <property type="evidence" value="ECO:0007669"/>
    <property type="project" value="TreeGrafter"/>
</dbReference>
<dbReference type="AlphaFoldDB" id="A0AAJ0BB65"/>
<sequence>MAPTEAKILNNYLLLPAQLPAIISLDEFIALFPRSLQSSPHIRSLYRDLQSQRNAVVDSVADEIEAEVKQGKAIRRAARRAKHDAEARDFDEEVEIEKMISGSAPGAQNLKYTLETIVPDLESAVGKLEGELQRLEQQEAALMESVQQTVGNLSDLRYGRLGNNQLRDQVLDGLANLEATCTADN</sequence>
<evidence type="ECO:0000313" key="2">
    <source>
        <dbReference type="EMBL" id="KAK1754615.1"/>
    </source>
</evidence>
<accession>A0AAJ0BB65</accession>
<dbReference type="InterPro" id="IPR018565">
    <property type="entry name" value="Nkp2/Cnl2"/>
</dbReference>
<gene>
    <name evidence="2" type="ORF">QBC47DRAFT_222275</name>
</gene>
<name>A0AAJ0BB65_9PEZI</name>
<feature type="coiled-coil region" evidence="1">
    <location>
        <begin position="118"/>
        <end position="145"/>
    </location>
</feature>
<dbReference type="PANTHER" id="PTHR28064:SF1">
    <property type="entry name" value="INNER KINETOCHORE SUBUNIT NKP2"/>
    <property type="match status" value="1"/>
</dbReference>
<dbReference type="Pfam" id="PF09447">
    <property type="entry name" value="Cnl2_NKP2"/>
    <property type="match status" value="1"/>
</dbReference>
<dbReference type="EMBL" id="MU839835">
    <property type="protein sequence ID" value="KAK1754615.1"/>
    <property type="molecule type" value="Genomic_DNA"/>
</dbReference>
<proteinExistence type="predicted"/>
<keyword evidence="3" id="KW-1185">Reference proteome</keyword>
<evidence type="ECO:0000313" key="3">
    <source>
        <dbReference type="Proteomes" id="UP001239445"/>
    </source>
</evidence>
<organism evidence="2 3">
    <name type="scientific">Echria macrotheca</name>
    <dbReference type="NCBI Taxonomy" id="438768"/>
    <lineage>
        <taxon>Eukaryota</taxon>
        <taxon>Fungi</taxon>
        <taxon>Dikarya</taxon>
        <taxon>Ascomycota</taxon>
        <taxon>Pezizomycotina</taxon>
        <taxon>Sordariomycetes</taxon>
        <taxon>Sordariomycetidae</taxon>
        <taxon>Sordariales</taxon>
        <taxon>Schizotheciaceae</taxon>
        <taxon>Echria</taxon>
    </lineage>
</organism>